<reference evidence="2 3" key="1">
    <citation type="submission" date="2019-11" db="EMBL/GenBank/DDBJ databases">
        <title>Whole genome sequence of Oryza granulata.</title>
        <authorList>
            <person name="Li W."/>
        </authorList>
    </citation>
    <scope>NUCLEOTIDE SEQUENCE [LARGE SCALE GENOMIC DNA]</scope>
    <source>
        <strain evidence="3">cv. Menghai</strain>
        <tissue evidence="2">Leaf</tissue>
    </source>
</reference>
<gene>
    <name evidence="2" type="ORF">E2562_024848</name>
</gene>
<feature type="region of interest" description="Disordered" evidence="1">
    <location>
        <begin position="66"/>
        <end position="96"/>
    </location>
</feature>
<name>A0A6G1CJ82_9ORYZ</name>
<organism evidence="2 3">
    <name type="scientific">Oryza meyeriana var. granulata</name>
    <dbReference type="NCBI Taxonomy" id="110450"/>
    <lineage>
        <taxon>Eukaryota</taxon>
        <taxon>Viridiplantae</taxon>
        <taxon>Streptophyta</taxon>
        <taxon>Embryophyta</taxon>
        <taxon>Tracheophyta</taxon>
        <taxon>Spermatophyta</taxon>
        <taxon>Magnoliopsida</taxon>
        <taxon>Liliopsida</taxon>
        <taxon>Poales</taxon>
        <taxon>Poaceae</taxon>
        <taxon>BOP clade</taxon>
        <taxon>Oryzoideae</taxon>
        <taxon>Oryzeae</taxon>
        <taxon>Oryzinae</taxon>
        <taxon>Oryza</taxon>
        <taxon>Oryza meyeriana</taxon>
    </lineage>
</organism>
<protein>
    <submittedName>
        <fullName evidence="2">Uncharacterized protein</fullName>
    </submittedName>
</protein>
<dbReference type="AlphaFoldDB" id="A0A6G1CJ82"/>
<evidence type="ECO:0000313" key="2">
    <source>
        <dbReference type="EMBL" id="KAF0899814.1"/>
    </source>
</evidence>
<proteinExistence type="predicted"/>
<comment type="caution">
    <text evidence="2">The sequence shown here is derived from an EMBL/GenBank/DDBJ whole genome shotgun (WGS) entry which is preliminary data.</text>
</comment>
<evidence type="ECO:0000256" key="1">
    <source>
        <dbReference type="SAM" id="MobiDB-lite"/>
    </source>
</evidence>
<dbReference type="Proteomes" id="UP000479710">
    <property type="component" value="Unassembled WGS sequence"/>
</dbReference>
<accession>A0A6G1CJ82</accession>
<evidence type="ECO:0000313" key="3">
    <source>
        <dbReference type="Proteomes" id="UP000479710"/>
    </source>
</evidence>
<feature type="compositionally biased region" description="Gly residues" evidence="1">
    <location>
        <begin position="81"/>
        <end position="96"/>
    </location>
</feature>
<sequence length="190" mass="20244">MAWREGNWFHQASQDWRRGVGSSREEEGSFFLEEEREAGGRLGFFTGSGHGRQTGAMQGRMEVGGQRWGLQPRGGRSVGARRGGFAGRPGRGMSGGVRLGQAHGGLGDLWPVVSREGHRVLGRAEAKAGGKEKLGNDGAAKMIVGGGGLSNGGGAIKVGEMDVEVRLETRRERDRDIREGGGCHFNRAGM</sequence>
<keyword evidence="3" id="KW-1185">Reference proteome</keyword>
<dbReference type="EMBL" id="SPHZ02000009">
    <property type="protein sequence ID" value="KAF0899814.1"/>
    <property type="molecule type" value="Genomic_DNA"/>
</dbReference>